<organism evidence="12 13">
    <name type="scientific">Eschrichtius robustus</name>
    <name type="common">California gray whale</name>
    <name type="synonym">Eschrichtius gibbosus</name>
    <dbReference type="NCBI Taxonomy" id="9764"/>
    <lineage>
        <taxon>Eukaryota</taxon>
        <taxon>Metazoa</taxon>
        <taxon>Chordata</taxon>
        <taxon>Craniata</taxon>
        <taxon>Vertebrata</taxon>
        <taxon>Euteleostomi</taxon>
        <taxon>Mammalia</taxon>
        <taxon>Eutheria</taxon>
        <taxon>Laurasiatheria</taxon>
        <taxon>Artiodactyla</taxon>
        <taxon>Whippomorpha</taxon>
        <taxon>Cetacea</taxon>
        <taxon>Mysticeti</taxon>
        <taxon>Eschrichtiidae</taxon>
        <taxon>Eschrichtius</taxon>
    </lineage>
</organism>
<dbReference type="EMBL" id="JAIQCJ010002027">
    <property type="protein sequence ID" value="KAJ8785169.1"/>
    <property type="molecule type" value="Genomic_DNA"/>
</dbReference>
<dbReference type="GO" id="GO:0046872">
    <property type="term" value="F:metal ion binding"/>
    <property type="evidence" value="ECO:0007669"/>
    <property type="project" value="UniProtKB-KW"/>
</dbReference>
<evidence type="ECO:0000256" key="8">
    <source>
        <dbReference type="ARBA" id="ARBA00022833"/>
    </source>
</evidence>
<proteinExistence type="inferred from homology"/>
<dbReference type="GO" id="GO:0070573">
    <property type="term" value="F:metallodipeptidase activity"/>
    <property type="evidence" value="ECO:0007669"/>
    <property type="project" value="InterPro"/>
</dbReference>
<evidence type="ECO:0000256" key="4">
    <source>
        <dbReference type="ARBA" id="ARBA00022670"/>
    </source>
</evidence>
<accession>A0AB34H0C9</accession>
<evidence type="ECO:0000313" key="12">
    <source>
        <dbReference type="EMBL" id="KAJ8785169.1"/>
    </source>
</evidence>
<keyword evidence="9" id="KW-0482">Metalloprotease</keyword>
<dbReference type="PANTHER" id="PTHR12053">
    <property type="entry name" value="PROTEASE FAMILY M28 PLASMA GLUTAMATE CARBOXYPEPTIDASE-RELATED"/>
    <property type="match status" value="1"/>
</dbReference>
<keyword evidence="11" id="KW-0325">Glycoprotein</keyword>
<evidence type="ECO:0000256" key="11">
    <source>
        <dbReference type="ARBA" id="ARBA00023180"/>
    </source>
</evidence>
<comment type="caution">
    <text evidence="12">The sequence shown here is derived from an EMBL/GenBank/DDBJ whole genome shotgun (WGS) entry which is preliminary data.</text>
</comment>
<dbReference type="Proteomes" id="UP001159641">
    <property type="component" value="Unassembled WGS sequence"/>
</dbReference>
<evidence type="ECO:0000256" key="5">
    <source>
        <dbReference type="ARBA" id="ARBA00022723"/>
    </source>
</evidence>
<sequence length="150" mass="16559">MCLMATVLAQIQNISDIAKKFVSITAEVLVVTSFDELQRRAPEARGKIVVYNQPYTNYSRAVQYRVQGAVEAAKVGALASLIRSVASFSIYSRVDERLLVLQPGIRAVPLRWESQLQDTGPQETSQLHVIPNGKNLSEISISTSRPSITQ</sequence>
<keyword evidence="10" id="KW-0865">Zymogen</keyword>
<name>A0AB34H0C9_ESCRO</name>
<evidence type="ECO:0000256" key="2">
    <source>
        <dbReference type="ARBA" id="ARBA00010918"/>
    </source>
</evidence>
<evidence type="ECO:0000256" key="6">
    <source>
        <dbReference type="ARBA" id="ARBA00022729"/>
    </source>
</evidence>
<keyword evidence="8" id="KW-0862">Zinc</keyword>
<dbReference type="Gene3D" id="3.50.30.30">
    <property type="match status" value="1"/>
</dbReference>
<protein>
    <submittedName>
        <fullName evidence="12">Uncharacterized protein</fullName>
    </submittedName>
</protein>
<evidence type="ECO:0000256" key="9">
    <source>
        <dbReference type="ARBA" id="ARBA00023049"/>
    </source>
</evidence>
<keyword evidence="4" id="KW-0645">Protease</keyword>
<comment type="subcellular location">
    <subcellularLocation>
        <location evidence="1">Secreted</location>
    </subcellularLocation>
</comment>
<keyword evidence="13" id="KW-1185">Reference proteome</keyword>
<evidence type="ECO:0000313" key="13">
    <source>
        <dbReference type="Proteomes" id="UP001159641"/>
    </source>
</evidence>
<keyword evidence="6" id="KW-0732">Signal</keyword>
<gene>
    <name evidence="12" type="ORF">J1605_007725</name>
</gene>
<evidence type="ECO:0000256" key="10">
    <source>
        <dbReference type="ARBA" id="ARBA00023145"/>
    </source>
</evidence>
<evidence type="ECO:0000256" key="3">
    <source>
        <dbReference type="ARBA" id="ARBA00022525"/>
    </source>
</evidence>
<comment type="similarity">
    <text evidence="2">Belongs to the peptidase M28 family.</text>
</comment>
<keyword evidence="7" id="KW-0378">Hydrolase</keyword>
<reference evidence="12 13" key="1">
    <citation type="submission" date="2022-11" db="EMBL/GenBank/DDBJ databases">
        <title>Whole genome sequence of Eschrichtius robustus ER-17-0199.</title>
        <authorList>
            <person name="Bruniche-Olsen A."/>
            <person name="Black A.N."/>
            <person name="Fields C.J."/>
            <person name="Walden K."/>
            <person name="Dewoody J.A."/>
        </authorList>
    </citation>
    <scope>NUCLEOTIDE SEQUENCE [LARGE SCALE GENOMIC DNA]</scope>
    <source>
        <strain evidence="12">ER-17-0199</strain>
        <tissue evidence="12">Blubber</tissue>
    </source>
</reference>
<dbReference type="PANTHER" id="PTHR12053:SF3">
    <property type="entry name" value="CARBOXYPEPTIDASE Q"/>
    <property type="match status" value="1"/>
</dbReference>
<dbReference type="GO" id="GO:0005615">
    <property type="term" value="C:extracellular space"/>
    <property type="evidence" value="ECO:0007669"/>
    <property type="project" value="TreeGrafter"/>
</dbReference>
<dbReference type="AlphaFoldDB" id="A0AB34H0C9"/>
<evidence type="ECO:0000256" key="7">
    <source>
        <dbReference type="ARBA" id="ARBA00022801"/>
    </source>
</evidence>
<dbReference type="InterPro" id="IPR039866">
    <property type="entry name" value="CPQ"/>
</dbReference>
<dbReference type="GO" id="GO:0043171">
    <property type="term" value="P:peptide catabolic process"/>
    <property type="evidence" value="ECO:0007669"/>
    <property type="project" value="TreeGrafter"/>
</dbReference>
<dbReference type="GO" id="GO:0006508">
    <property type="term" value="P:proteolysis"/>
    <property type="evidence" value="ECO:0007669"/>
    <property type="project" value="UniProtKB-KW"/>
</dbReference>
<dbReference type="GO" id="GO:0006590">
    <property type="term" value="P:thyroid hormone generation"/>
    <property type="evidence" value="ECO:0007669"/>
    <property type="project" value="TreeGrafter"/>
</dbReference>
<keyword evidence="3" id="KW-0964">Secreted</keyword>
<evidence type="ECO:0000256" key="1">
    <source>
        <dbReference type="ARBA" id="ARBA00004613"/>
    </source>
</evidence>
<keyword evidence="5" id="KW-0479">Metal-binding</keyword>